<dbReference type="OrthoDB" id="9805855at2"/>
<comment type="subcellular location">
    <subcellularLocation>
        <location evidence="1 7">Cell membrane</location>
        <topology evidence="1 7">Multi-pass membrane protein</topology>
    </subcellularLocation>
</comment>
<dbReference type="STRING" id="505317.OA57_07190"/>
<feature type="transmembrane region" description="Helical" evidence="7">
    <location>
        <begin position="235"/>
        <end position="261"/>
    </location>
</feature>
<accession>A0A0A3ALT1</accession>
<dbReference type="PANTHER" id="PTHR43163:SF3">
    <property type="entry name" value="PEPTIDE ABC TRANSPORTER PERMEASE PROTEIN"/>
    <property type="match status" value="1"/>
</dbReference>
<dbReference type="SUPFAM" id="SSF161098">
    <property type="entry name" value="MetI-like"/>
    <property type="match status" value="1"/>
</dbReference>
<feature type="transmembrane region" description="Helical" evidence="7">
    <location>
        <begin position="134"/>
        <end position="158"/>
    </location>
</feature>
<name>A0A0A3ALT1_9PAST</name>
<protein>
    <submittedName>
        <fullName evidence="9">ABC transporter permease</fullName>
    </submittedName>
</protein>
<comment type="caution">
    <text evidence="9">The sequence shown here is derived from an EMBL/GenBank/DDBJ whole genome shotgun (WGS) entry which is preliminary data.</text>
</comment>
<dbReference type="AlphaFoldDB" id="A0A0A3ALT1"/>
<dbReference type="PROSITE" id="PS50928">
    <property type="entry name" value="ABC_TM1"/>
    <property type="match status" value="1"/>
</dbReference>
<evidence type="ECO:0000256" key="6">
    <source>
        <dbReference type="ARBA" id="ARBA00023136"/>
    </source>
</evidence>
<evidence type="ECO:0000256" key="1">
    <source>
        <dbReference type="ARBA" id="ARBA00004651"/>
    </source>
</evidence>
<dbReference type="RefSeq" id="WP_034615592.1">
    <property type="nucleotide sequence ID" value="NZ_JSUM01000011.1"/>
</dbReference>
<evidence type="ECO:0000256" key="5">
    <source>
        <dbReference type="ARBA" id="ARBA00022989"/>
    </source>
</evidence>
<dbReference type="PANTHER" id="PTHR43163">
    <property type="entry name" value="DIPEPTIDE TRANSPORT SYSTEM PERMEASE PROTEIN DPPB-RELATED"/>
    <property type="match status" value="1"/>
</dbReference>
<proteinExistence type="inferred from homology"/>
<feature type="transmembrane region" description="Helical" evidence="7">
    <location>
        <begin position="281"/>
        <end position="307"/>
    </location>
</feature>
<dbReference type="InterPro" id="IPR035906">
    <property type="entry name" value="MetI-like_sf"/>
</dbReference>
<reference evidence="9 10" key="1">
    <citation type="submission" date="2014-11" db="EMBL/GenBank/DDBJ databases">
        <title>Draft genome sequence of Chelonobacter oris 1662T, associated with respiratory disease in Hermann's Tortoises.</title>
        <authorList>
            <person name="Kudirkiene E."/>
            <person name="Hansen M.J."/>
            <person name="Bojesen A.M."/>
        </authorList>
    </citation>
    <scope>NUCLEOTIDE SEQUENCE [LARGE SCALE GENOMIC DNA]</scope>
    <source>
        <strain evidence="9 10">1662</strain>
    </source>
</reference>
<keyword evidence="2 7" id="KW-0813">Transport</keyword>
<keyword evidence="3" id="KW-1003">Cell membrane</keyword>
<feature type="transmembrane region" description="Helical" evidence="7">
    <location>
        <begin position="178"/>
        <end position="197"/>
    </location>
</feature>
<gene>
    <name evidence="9" type="ORF">OA57_07190</name>
</gene>
<keyword evidence="4 7" id="KW-0812">Transmembrane</keyword>
<dbReference type="EMBL" id="JSUM01000011">
    <property type="protein sequence ID" value="KGQ70286.1"/>
    <property type="molecule type" value="Genomic_DNA"/>
</dbReference>
<dbReference type="InterPro" id="IPR000515">
    <property type="entry name" value="MetI-like"/>
</dbReference>
<keyword evidence="10" id="KW-1185">Reference proteome</keyword>
<evidence type="ECO:0000259" key="8">
    <source>
        <dbReference type="PROSITE" id="PS50928"/>
    </source>
</evidence>
<evidence type="ECO:0000313" key="10">
    <source>
        <dbReference type="Proteomes" id="UP000030380"/>
    </source>
</evidence>
<dbReference type="Pfam" id="PF19300">
    <property type="entry name" value="BPD_transp_1_N"/>
    <property type="match status" value="1"/>
</dbReference>
<evidence type="ECO:0000256" key="3">
    <source>
        <dbReference type="ARBA" id="ARBA00022475"/>
    </source>
</evidence>
<dbReference type="Gene3D" id="1.10.3720.10">
    <property type="entry name" value="MetI-like"/>
    <property type="match status" value="1"/>
</dbReference>
<dbReference type="CDD" id="cd06261">
    <property type="entry name" value="TM_PBP2"/>
    <property type="match status" value="1"/>
</dbReference>
<evidence type="ECO:0000313" key="9">
    <source>
        <dbReference type="EMBL" id="KGQ70286.1"/>
    </source>
</evidence>
<comment type="similarity">
    <text evidence="7">Belongs to the binding-protein-dependent transport system permease family.</text>
</comment>
<dbReference type="Proteomes" id="UP000030380">
    <property type="component" value="Unassembled WGS sequence"/>
</dbReference>
<feature type="transmembrane region" description="Helical" evidence="7">
    <location>
        <begin position="99"/>
        <end position="122"/>
    </location>
</feature>
<dbReference type="InterPro" id="IPR045621">
    <property type="entry name" value="BPD_transp_1_N"/>
</dbReference>
<dbReference type="GO" id="GO:0055085">
    <property type="term" value="P:transmembrane transport"/>
    <property type="evidence" value="ECO:0007669"/>
    <property type="project" value="InterPro"/>
</dbReference>
<evidence type="ECO:0000256" key="4">
    <source>
        <dbReference type="ARBA" id="ARBA00022692"/>
    </source>
</evidence>
<dbReference type="GO" id="GO:0005886">
    <property type="term" value="C:plasma membrane"/>
    <property type="evidence" value="ECO:0007669"/>
    <property type="project" value="UniProtKB-SubCell"/>
</dbReference>
<evidence type="ECO:0000256" key="7">
    <source>
        <dbReference type="RuleBase" id="RU363032"/>
    </source>
</evidence>
<feature type="domain" description="ABC transmembrane type-1" evidence="8">
    <location>
        <begin position="95"/>
        <end position="300"/>
    </location>
</feature>
<evidence type="ECO:0000256" key="2">
    <source>
        <dbReference type="ARBA" id="ARBA00022448"/>
    </source>
</evidence>
<organism evidence="9 10">
    <name type="scientific">Chelonobacter oris</name>
    <dbReference type="NCBI Taxonomy" id="505317"/>
    <lineage>
        <taxon>Bacteria</taxon>
        <taxon>Pseudomonadati</taxon>
        <taxon>Pseudomonadota</taxon>
        <taxon>Gammaproteobacteria</taxon>
        <taxon>Pasteurellales</taxon>
        <taxon>Pasteurellaceae</taxon>
        <taxon>Chelonobacter</taxon>
    </lineage>
</organism>
<keyword evidence="5 7" id="KW-1133">Transmembrane helix</keyword>
<sequence length="318" mass="35095">MIKLIFHRLFFALFTLIFVSGLVFTVVELLPGNVCTAYLQRAAQGPRLEQCIKQQGLDKPAAQRYRHWVGGIIEGDFGTSLKRRKPIGELVQERFRNTALLSGFAAAVGIPLALLLGFWAGIRRDKTSDLLISTVAMLAMTIPEFVSAALLIFIFAVWLNWFPAITTVPPDAPIADLLPNLVLPVTVLAWVMTAHILRMTRAAVIEVTASDFVQMAKLKGVPARRLFFRHVAPSALIPAINVIALTVAWLLGGVVVIEQVFNYPGMGTLMLQAIYDRDLPLVQAIALIFAVVYIVVNLLADLLILLLDPRLRHAKTAR</sequence>
<keyword evidence="6 7" id="KW-0472">Membrane</keyword>
<dbReference type="Pfam" id="PF00528">
    <property type="entry name" value="BPD_transp_1"/>
    <property type="match status" value="1"/>
</dbReference>